<evidence type="ECO:0000313" key="3">
    <source>
        <dbReference type="Proteomes" id="UP000281547"/>
    </source>
</evidence>
<dbReference type="AlphaFoldDB" id="A0A433X3D5"/>
<keyword evidence="3" id="KW-1185">Reference proteome</keyword>
<dbReference type="RefSeq" id="WP_127189707.1">
    <property type="nucleotide sequence ID" value="NZ_RZNJ01000007.1"/>
</dbReference>
<name>A0A433X3D5_9HYPH</name>
<accession>A0A433X3D5</accession>
<sequence>MPRYFFCVRNGDDFFEDFEGDELADEAAAKVEAAAVAADLARHGFFARPPSRARALVEVFDEGSRMLCSQPVYDETPTLN</sequence>
<comment type="caution">
    <text evidence="2">The sequence shown here is derived from an EMBL/GenBank/DDBJ whole genome shotgun (WGS) entry which is preliminary data.</text>
</comment>
<dbReference type="EMBL" id="RZNJ01000007">
    <property type="protein sequence ID" value="RUT28572.1"/>
    <property type="molecule type" value="Genomic_DNA"/>
</dbReference>
<proteinExistence type="predicted"/>
<organism evidence="2 3">
    <name type="scientific">Arsenicitalea aurantiaca</name>
    <dbReference type="NCBI Taxonomy" id="1783274"/>
    <lineage>
        <taxon>Bacteria</taxon>
        <taxon>Pseudomonadati</taxon>
        <taxon>Pseudomonadota</taxon>
        <taxon>Alphaproteobacteria</taxon>
        <taxon>Hyphomicrobiales</taxon>
        <taxon>Devosiaceae</taxon>
        <taxon>Arsenicitalea</taxon>
    </lineage>
</organism>
<evidence type="ECO:0000259" key="1">
    <source>
        <dbReference type="Pfam" id="PF21834"/>
    </source>
</evidence>
<protein>
    <recommendedName>
        <fullName evidence="1">DUF6894 domain-containing protein</fullName>
    </recommendedName>
</protein>
<dbReference type="InterPro" id="IPR054189">
    <property type="entry name" value="DUF6894"/>
</dbReference>
<feature type="domain" description="DUF6894" evidence="1">
    <location>
        <begin position="3"/>
        <end position="71"/>
    </location>
</feature>
<evidence type="ECO:0000313" key="2">
    <source>
        <dbReference type="EMBL" id="RUT28572.1"/>
    </source>
</evidence>
<dbReference type="Pfam" id="PF21834">
    <property type="entry name" value="DUF6894"/>
    <property type="match status" value="1"/>
</dbReference>
<gene>
    <name evidence="2" type="ORF">EMQ25_16495</name>
</gene>
<reference evidence="2 3" key="1">
    <citation type="journal article" date="2016" name="Int. J. Syst. Evol. Microbiol.">
        <title>Arsenicitalea aurantiaca gen. nov., sp. nov., a new member of the family Hyphomicrobiaceae, isolated from high-arsenic sediment.</title>
        <authorList>
            <person name="Mu Y."/>
            <person name="Zhou L."/>
            <person name="Zeng X.C."/>
            <person name="Liu L."/>
            <person name="Pan Y."/>
            <person name="Chen X."/>
            <person name="Wang J."/>
            <person name="Li S."/>
            <person name="Li W.J."/>
            <person name="Wang Y."/>
        </authorList>
    </citation>
    <scope>NUCLEOTIDE SEQUENCE [LARGE SCALE GENOMIC DNA]</scope>
    <source>
        <strain evidence="2 3">42-50</strain>
    </source>
</reference>
<dbReference type="Proteomes" id="UP000281547">
    <property type="component" value="Unassembled WGS sequence"/>
</dbReference>